<feature type="region of interest" description="Disordered" evidence="1">
    <location>
        <begin position="189"/>
        <end position="216"/>
    </location>
</feature>
<organism evidence="2">
    <name type="scientific">Timema cristinae</name>
    <name type="common">Walking stick</name>
    <dbReference type="NCBI Taxonomy" id="61476"/>
    <lineage>
        <taxon>Eukaryota</taxon>
        <taxon>Metazoa</taxon>
        <taxon>Ecdysozoa</taxon>
        <taxon>Arthropoda</taxon>
        <taxon>Hexapoda</taxon>
        <taxon>Insecta</taxon>
        <taxon>Pterygota</taxon>
        <taxon>Neoptera</taxon>
        <taxon>Polyneoptera</taxon>
        <taxon>Phasmatodea</taxon>
        <taxon>Timematodea</taxon>
        <taxon>Timematoidea</taxon>
        <taxon>Timematidae</taxon>
        <taxon>Timema</taxon>
    </lineage>
</organism>
<dbReference type="EMBL" id="OC318576">
    <property type="protein sequence ID" value="CAD7402540.1"/>
    <property type="molecule type" value="Genomic_DNA"/>
</dbReference>
<dbReference type="AlphaFoldDB" id="A0A7R9CU42"/>
<reference evidence="2" key="1">
    <citation type="submission" date="2020-11" db="EMBL/GenBank/DDBJ databases">
        <authorList>
            <person name="Tran Van P."/>
        </authorList>
    </citation>
    <scope>NUCLEOTIDE SEQUENCE</scope>
</reference>
<proteinExistence type="predicted"/>
<sequence>MPMVGRLGSEYQLGVLRHCVLLPIRAVRLRTNYANGFRKYTHNCVEGECKTLYKTTLSTPDLDSNHDLPVIGSLVYCMNCALDLAAIEAGYYNMWPHSQRRHSRSRLDCRGRGEQGSNLTLYLNASTLPMNITTLINEIFRVWKPKSKKRPKTSIGFRNSQPMFYVYPHLRGDSQTPIWKNHPQYTRPRFEPRYPHHQQLGLMKSSTLDRTATESA</sequence>
<feature type="compositionally biased region" description="Polar residues" evidence="1">
    <location>
        <begin position="204"/>
        <end position="216"/>
    </location>
</feature>
<evidence type="ECO:0000256" key="1">
    <source>
        <dbReference type="SAM" id="MobiDB-lite"/>
    </source>
</evidence>
<protein>
    <submittedName>
        <fullName evidence="2">Uncharacterized protein</fullName>
    </submittedName>
</protein>
<gene>
    <name evidence="2" type="ORF">TCEB3V08_LOCUS6547</name>
</gene>
<accession>A0A7R9CU42</accession>
<evidence type="ECO:0000313" key="2">
    <source>
        <dbReference type="EMBL" id="CAD7402540.1"/>
    </source>
</evidence>
<name>A0A7R9CU42_TIMCR</name>